<gene>
    <name evidence="3" type="ORF">BDY17DRAFT_255917</name>
</gene>
<evidence type="ECO:0000259" key="2">
    <source>
        <dbReference type="Pfam" id="PF00248"/>
    </source>
</evidence>
<dbReference type="InterPro" id="IPR036812">
    <property type="entry name" value="NAD(P)_OxRdtase_dom_sf"/>
</dbReference>
<keyword evidence="1" id="KW-0560">Oxidoreductase</keyword>
<evidence type="ECO:0000313" key="4">
    <source>
        <dbReference type="Proteomes" id="UP000799767"/>
    </source>
</evidence>
<protein>
    <submittedName>
        <fullName evidence="3">NADP-dependent oxidoreductase domain-containing protein</fullName>
    </submittedName>
</protein>
<reference evidence="3" key="1">
    <citation type="journal article" date="2020" name="Stud. Mycol.">
        <title>101 Dothideomycetes genomes: a test case for predicting lifestyles and emergence of pathogens.</title>
        <authorList>
            <person name="Haridas S."/>
            <person name="Albert R."/>
            <person name="Binder M."/>
            <person name="Bloem J."/>
            <person name="Labutti K."/>
            <person name="Salamov A."/>
            <person name="Andreopoulos B."/>
            <person name="Baker S."/>
            <person name="Barry K."/>
            <person name="Bills G."/>
            <person name="Bluhm B."/>
            <person name="Cannon C."/>
            <person name="Castanera R."/>
            <person name="Culley D."/>
            <person name="Daum C."/>
            <person name="Ezra D."/>
            <person name="Gonzalez J."/>
            <person name="Henrissat B."/>
            <person name="Kuo A."/>
            <person name="Liang C."/>
            <person name="Lipzen A."/>
            <person name="Lutzoni F."/>
            <person name="Magnuson J."/>
            <person name="Mondo S."/>
            <person name="Nolan M."/>
            <person name="Ohm R."/>
            <person name="Pangilinan J."/>
            <person name="Park H.-J."/>
            <person name="Ramirez L."/>
            <person name="Alfaro M."/>
            <person name="Sun H."/>
            <person name="Tritt A."/>
            <person name="Yoshinaga Y."/>
            <person name="Zwiers L.-H."/>
            <person name="Turgeon B."/>
            <person name="Goodwin S."/>
            <person name="Spatafora J."/>
            <person name="Crous P."/>
            <person name="Grigoriev I."/>
        </authorList>
    </citation>
    <scope>NUCLEOTIDE SEQUENCE</scope>
    <source>
        <strain evidence="3">CBS 113389</strain>
    </source>
</reference>
<dbReference type="InterPro" id="IPR023210">
    <property type="entry name" value="NADP_OxRdtase_dom"/>
</dbReference>
<dbReference type="Proteomes" id="UP000799767">
    <property type="component" value="Unassembled WGS sequence"/>
</dbReference>
<organism evidence="3 4">
    <name type="scientific">Neohortaea acidophila</name>
    <dbReference type="NCBI Taxonomy" id="245834"/>
    <lineage>
        <taxon>Eukaryota</taxon>
        <taxon>Fungi</taxon>
        <taxon>Dikarya</taxon>
        <taxon>Ascomycota</taxon>
        <taxon>Pezizomycotina</taxon>
        <taxon>Dothideomycetes</taxon>
        <taxon>Dothideomycetidae</taxon>
        <taxon>Mycosphaerellales</taxon>
        <taxon>Teratosphaeriaceae</taxon>
        <taxon>Neohortaea</taxon>
    </lineage>
</organism>
<keyword evidence="4" id="KW-1185">Reference proteome</keyword>
<dbReference type="EMBL" id="MU001640">
    <property type="protein sequence ID" value="KAF2480285.1"/>
    <property type="molecule type" value="Genomic_DNA"/>
</dbReference>
<dbReference type="PANTHER" id="PTHR43625">
    <property type="entry name" value="AFLATOXIN B1 ALDEHYDE REDUCTASE"/>
    <property type="match status" value="1"/>
</dbReference>
<name>A0A6A6PK27_9PEZI</name>
<feature type="domain" description="NADP-dependent oxidoreductase" evidence="2">
    <location>
        <begin position="34"/>
        <end position="330"/>
    </location>
</feature>
<dbReference type="GO" id="GO:0016491">
    <property type="term" value="F:oxidoreductase activity"/>
    <property type="evidence" value="ECO:0007669"/>
    <property type="project" value="UniProtKB-KW"/>
</dbReference>
<proteinExistence type="predicted"/>
<dbReference type="RefSeq" id="XP_033586855.1">
    <property type="nucleotide sequence ID" value="XM_033731567.1"/>
</dbReference>
<dbReference type="Gene3D" id="3.20.20.100">
    <property type="entry name" value="NADP-dependent oxidoreductase domain"/>
    <property type="match status" value="1"/>
</dbReference>
<sequence length="356" mass="39522">MQKAQEVLAKATDGKIGHKLPTAKLGRHGPEVTRLGFGAMGLSAFYGTPKPDPERFAVLDKVYEEGELFWDTADAYMDNEDLIGQWFKKNPGAREKIFLASKFALTIDADGNRGLRSDPEYVHEACAKSLRRLGVDHIDLYYCHRLDGKTPVEKTVEAMKQLKHEGKIKHIGLSECSSDSLRRASKIAHIDAIQIEYSPFSLDIESDQIGLLKTARELGVAIVAYSPIGRGMLGGNIKGPQDFEEGDFRKFAPRFSEENFPKNLALVDKLNAIAKKKNVTASQLTLAWELAQGDDFFPIPGTTNVNRVTENINSLKIKLTKEEEREIRQACESAQVSGHRYPEAFSAGLFADTPPL</sequence>
<accession>A0A6A6PK27</accession>
<dbReference type="PANTHER" id="PTHR43625:SF40">
    <property type="entry name" value="ALDO-KETO REDUCTASE YAKC [NADP(+)]"/>
    <property type="match status" value="1"/>
</dbReference>
<dbReference type="AlphaFoldDB" id="A0A6A6PK27"/>
<dbReference type="Pfam" id="PF00248">
    <property type="entry name" value="Aldo_ket_red"/>
    <property type="match status" value="1"/>
</dbReference>
<evidence type="ECO:0000313" key="3">
    <source>
        <dbReference type="EMBL" id="KAF2480285.1"/>
    </source>
</evidence>
<evidence type="ECO:0000256" key="1">
    <source>
        <dbReference type="ARBA" id="ARBA00023002"/>
    </source>
</evidence>
<dbReference type="GeneID" id="54472569"/>
<dbReference type="OrthoDB" id="37537at2759"/>
<dbReference type="GO" id="GO:0005737">
    <property type="term" value="C:cytoplasm"/>
    <property type="evidence" value="ECO:0007669"/>
    <property type="project" value="TreeGrafter"/>
</dbReference>
<dbReference type="InterPro" id="IPR050791">
    <property type="entry name" value="Aldo-Keto_reductase"/>
</dbReference>
<dbReference type="SUPFAM" id="SSF51430">
    <property type="entry name" value="NAD(P)-linked oxidoreductase"/>
    <property type="match status" value="1"/>
</dbReference>